<protein>
    <submittedName>
        <fullName evidence="7">Dihydropyrimidinase</fullName>
    </submittedName>
</protein>
<dbReference type="SUPFAM" id="SSF51556">
    <property type="entry name" value="Metallo-dependent hydrolases"/>
    <property type="match status" value="1"/>
</dbReference>
<evidence type="ECO:0000256" key="2">
    <source>
        <dbReference type="ARBA" id="ARBA00008829"/>
    </source>
</evidence>
<dbReference type="GeneID" id="78084867"/>
<evidence type="ECO:0000313" key="7">
    <source>
        <dbReference type="EMBL" id="EFV43423.1"/>
    </source>
</evidence>
<evidence type="ECO:0000256" key="5">
    <source>
        <dbReference type="PIRSR" id="PIRSR611778-50"/>
    </source>
</evidence>
<organism evidence="7 8">
    <name type="scientific">Bilophila wadsworthia (strain 3_1_6)</name>
    <dbReference type="NCBI Taxonomy" id="563192"/>
    <lineage>
        <taxon>Bacteria</taxon>
        <taxon>Pseudomonadati</taxon>
        <taxon>Thermodesulfobacteriota</taxon>
        <taxon>Desulfovibrionia</taxon>
        <taxon>Desulfovibrionales</taxon>
        <taxon>Desulfovibrionaceae</taxon>
        <taxon>Bilophila</taxon>
    </lineage>
</organism>
<dbReference type="AlphaFoldDB" id="E5Y969"/>
<gene>
    <name evidence="7" type="ORF">HMPREF0179_02737</name>
</gene>
<comment type="cofactor">
    <cofactor evidence="1">
        <name>Zn(2+)</name>
        <dbReference type="ChEBI" id="CHEBI:29105"/>
    </cofactor>
</comment>
<dbReference type="InterPro" id="IPR011778">
    <property type="entry name" value="Hydantoinase/dihydroPyrase"/>
</dbReference>
<evidence type="ECO:0000256" key="4">
    <source>
        <dbReference type="ARBA" id="ARBA00022801"/>
    </source>
</evidence>
<evidence type="ECO:0000259" key="6">
    <source>
        <dbReference type="Pfam" id="PF01979"/>
    </source>
</evidence>
<comment type="PTM">
    <text evidence="5">Carbamylation allows a single lysine to coordinate two divalent metal cations.</text>
</comment>
<dbReference type="InterPro" id="IPR006680">
    <property type="entry name" value="Amidohydro-rel"/>
</dbReference>
<keyword evidence="4" id="KW-0378">Hydrolase</keyword>
<dbReference type="PANTHER" id="PTHR11647">
    <property type="entry name" value="HYDRANTOINASE/DIHYDROPYRIMIDINASE FAMILY MEMBER"/>
    <property type="match status" value="1"/>
</dbReference>
<comment type="similarity">
    <text evidence="2">Belongs to the metallo-dependent hydrolases superfamily. Hydantoinase/dihydropyrimidinase family.</text>
</comment>
<feature type="modified residue" description="N6-carboxylysine" evidence="5">
    <location>
        <position position="154"/>
    </location>
</feature>
<evidence type="ECO:0000313" key="8">
    <source>
        <dbReference type="Proteomes" id="UP000006034"/>
    </source>
</evidence>
<dbReference type="SUPFAM" id="SSF51338">
    <property type="entry name" value="Composite domain of metallo-dependent hydrolases"/>
    <property type="match status" value="1"/>
</dbReference>
<dbReference type="GO" id="GO:0046872">
    <property type="term" value="F:metal ion binding"/>
    <property type="evidence" value="ECO:0007669"/>
    <property type="project" value="UniProtKB-KW"/>
</dbReference>
<dbReference type="Gene3D" id="2.30.40.10">
    <property type="entry name" value="Urease, subunit C, domain 1"/>
    <property type="match status" value="1"/>
</dbReference>
<comment type="caution">
    <text evidence="7">The sequence shown here is derived from an EMBL/GenBank/DDBJ whole genome shotgun (WGS) entry which is preliminary data.</text>
</comment>
<dbReference type="eggNOG" id="COG0044">
    <property type="taxonomic scope" value="Bacteria"/>
</dbReference>
<dbReference type="GO" id="GO:0016812">
    <property type="term" value="F:hydrolase activity, acting on carbon-nitrogen (but not peptide) bonds, in cyclic amides"/>
    <property type="evidence" value="ECO:0007669"/>
    <property type="project" value="TreeGrafter"/>
</dbReference>
<dbReference type="Proteomes" id="UP000006034">
    <property type="component" value="Unassembled WGS sequence"/>
</dbReference>
<dbReference type="NCBIfam" id="TIGR02033">
    <property type="entry name" value="D-hydantoinase"/>
    <property type="match status" value="1"/>
</dbReference>
<dbReference type="InterPro" id="IPR050378">
    <property type="entry name" value="Metallo-dep_Hydrolases_sf"/>
</dbReference>
<reference evidence="7 8" key="1">
    <citation type="submission" date="2010-10" db="EMBL/GenBank/DDBJ databases">
        <authorList>
            <consortium name="The Broad Institute Genome Sequencing Platform"/>
            <person name="Ward D."/>
            <person name="Earl A."/>
            <person name="Feldgarden M."/>
            <person name="Young S.K."/>
            <person name="Gargeya S."/>
            <person name="Zeng Q."/>
            <person name="Alvarado L."/>
            <person name="Berlin A."/>
            <person name="Bochicchio J."/>
            <person name="Chapman S.B."/>
            <person name="Chen Z."/>
            <person name="Freedman E."/>
            <person name="Gellesch M."/>
            <person name="Goldberg J."/>
            <person name="Griggs A."/>
            <person name="Gujja S."/>
            <person name="Heilman E."/>
            <person name="Heiman D."/>
            <person name="Howarth C."/>
            <person name="Mehta T."/>
            <person name="Neiman D."/>
            <person name="Pearson M."/>
            <person name="Roberts A."/>
            <person name="Saif S."/>
            <person name="Shea T."/>
            <person name="Shenoy N."/>
            <person name="Sisk P."/>
            <person name="Stolte C."/>
            <person name="Sykes S."/>
            <person name="White J."/>
            <person name="Yandava C."/>
            <person name="Allen-Vercoe E."/>
            <person name="Sibley C."/>
            <person name="Ambrose C.E."/>
            <person name="Strauss J."/>
            <person name="Daigneault M."/>
            <person name="Haas B."/>
            <person name="Nusbaum C."/>
            <person name="Birren B."/>
        </authorList>
    </citation>
    <scope>NUCLEOTIDE SEQUENCE [LARGE SCALE GENOMIC DNA]</scope>
    <source>
        <strain evidence="7 8">3_1_6</strain>
    </source>
</reference>
<dbReference type="EMBL" id="ADCP02000001">
    <property type="protein sequence ID" value="EFV43423.1"/>
    <property type="molecule type" value="Genomic_DNA"/>
</dbReference>
<evidence type="ECO:0000256" key="3">
    <source>
        <dbReference type="ARBA" id="ARBA00022723"/>
    </source>
</evidence>
<dbReference type="Gene3D" id="3.20.20.140">
    <property type="entry name" value="Metal-dependent hydrolases"/>
    <property type="match status" value="1"/>
</dbReference>
<evidence type="ECO:0000256" key="1">
    <source>
        <dbReference type="ARBA" id="ARBA00001947"/>
    </source>
</evidence>
<dbReference type="STRING" id="563192.HMPREF0179_02737"/>
<name>E5Y969_BILW3</name>
<proteinExistence type="inferred from homology"/>
<keyword evidence="8" id="KW-1185">Reference proteome</keyword>
<feature type="domain" description="Amidohydrolase-related" evidence="6">
    <location>
        <begin position="217"/>
        <end position="434"/>
    </location>
</feature>
<reference evidence="7 8" key="2">
    <citation type="submission" date="2013-04" db="EMBL/GenBank/DDBJ databases">
        <title>The Genome Sequence of Bilophila wadsworthia 3_1_6.</title>
        <authorList>
            <consortium name="The Broad Institute Genomics Platform"/>
            <person name="Earl A."/>
            <person name="Ward D."/>
            <person name="Feldgarden M."/>
            <person name="Gevers D."/>
            <person name="Sibley C."/>
            <person name="Strauss J."/>
            <person name="Allen-Vercoe E."/>
            <person name="Walker B."/>
            <person name="Young S."/>
            <person name="Zeng Q."/>
            <person name="Gargeya S."/>
            <person name="Fitzgerald M."/>
            <person name="Haas B."/>
            <person name="Abouelleil A."/>
            <person name="Allen A.W."/>
            <person name="Alvarado L."/>
            <person name="Arachchi H.M."/>
            <person name="Berlin A.M."/>
            <person name="Chapman S.B."/>
            <person name="Gainer-Dewar J."/>
            <person name="Goldberg J."/>
            <person name="Griggs A."/>
            <person name="Gujja S."/>
            <person name="Hansen M."/>
            <person name="Howarth C."/>
            <person name="Imamovic A."/>
            <person name="Ireland A."/>
            <person name="Larimer J."/>
            <person name="McCowan C."/>
            <person name="Murphy C."/>
            <person name="Pearson M."/>
            <person name="Poon T.W."/>
            <person name="Priest M."/>
            <person name="Roberts A."/>
            <person name="Saif S."/>
            <person name="Shea T."/>
            <person name="Sisk P."/>
            <person name="Sykes S."/>
            <person name="Wortman J."/>
            <person name="Nusbaum C."/>
            <person name="Birren B."/>
        </authorList>
    </citation>
    <scope>NUCLEOTIDE SEQUENCE [LARGE SCALE GENOMIC DNA]</scope>
    <source>
        <strain evidence="7 8">3_1_6</strain>
    </source>
</reference>
<dbReference type="InterPro" id="IPR011059">
    <property type="entry name" value="Metal-dep_hydrolase_composite"/>
</dbReference>
<sequence length="456" mass="49319">MRMLITGGLVARADGVFNTDILIEGDRILELGERLHEAQQPEGTEIVDVSGCVVMPGGVDAHTHVNLTVGDAHVSDGFEAGTLAAAWGGTTTIVEHPGFGPQGCDLPHQPTAYLEQADGRCHTDYALHGVFQHVDDAVLARIPEVVAQGFPTLKAYTTYDGRLDDEGLLQVLAALRDAGGLLAVHCENHAITRFLGDKLRREAPRDPMSHPRSRPARCEAEAVDRILKLAKTAEAPVYIVHLSTAEGLACVREAQKAGQPVIAETCPQYLLLDESAYAERDGLKYIMAPPLRTEADRAALWEGLADGSISVAATDHCSFSLAQKRERGKESVLDCPGGVPGVETRIPLLFSEGVLHGRLTLPRFVDVVSTSPARLMGLASKGRLEPGADADIVVIDPTDERLIKTRNLHQKADCTPYEGMVVRGWPRHVWLRGEPIIFGRQLSGYAGQGRFVPRTL</sequence>
<dbReference type="Pfam" id="PF01979">
    <property type="entry name" value="Amidohydro_1"/>
    <property type="match status" value="1"/>
</dbReference>
<dbReference type="RefSeq" id="WP_005028779.1">
    <property type="nucleotide sequence ID" value="NZ_KE150238.1"/>
</dbReference>
<dbReference type="HOGENOM" id="CLU_015572_2_0_7"/>
<dbReference type="OrthoDB" id="9803027at2"/>
<accession>E5Y969</accession>
<keyword evidence="3" id="KW-0479">Metal-binding</keyword>
<dbReference type="InterPro" id="IPR032466">
    <property type="entry name" value="Metal_Hydrolase"/>
</dbReference>
<dbReference type="GO" id="GO:0005829">
    <property type="term" value="C:cytosol"/>
    <property type="evidence" value="ECO:0007669"/>
    <property type="project" value="TreeGrafter"/>
</dbReference>
<dbReference type="FunFam" id="3.20.20.140:FF:000174">
    <property type="entry name" value="Dihydropyrimidinase-related protein 2"/>
    <property type="match status" value="1"/>
</dbReference>
<dbReference type="PANTHER" id="PTHR11647:SF1">
    <property type="entry name" value="COLLAPSIN RESPONSE MEDIATOR PROTEIN"/>
    <property type="match status" value="1"/>
</dbReference>